<dbReference type="Pfam" id="PF09992">
    <property type="entry name" value="NAGPA"/>
    <property type="match status" value="1"/>
</dbReference>
<evidence type="ECO:0000259" key="2">
    <source>
        <dbReference type="Pfam" id="PF07833"/>
    </source>
</evidence>
<dbReference type="InterPro" id="IPR012854">
    <property type="entry name" value="Cu_amine_oxidase-like_N"/>
</dbReference>
<feature type="domain" description="Phosphodiester glycosidase" evidence="3">
    <location>
        <begin position="250"/>
        <end position="413"/>
    </location>
</feature>
<protein>
    <submittedName>
        <fullName evidence="4">Stalk domain-containing protein</fullName>
    </submittedName>
</protein>
<dbReference type="RefSeq" id="WP_379289144.1">
    <property type="nucleotide sequence ID" value="NZ_JBHTIU010000048.1"/>
</dbReference>
<dbReference type="Proteomes" id="UP001597120">
    <property type="component" value="Unassembled WGS sequence"/>
</dbReference>
<feature type="domain" description="Copper amine oxidase-like N-terminal" evidence="2">
    <location>
        <begin position="774"/>
        <end position="883"/>
    </location>
</feature>
<dbReference type="Pfam" id="PF07833">
    <property type="entry name" value="Cu_amine_oxidN1"/>
    <property type="match status" value="1"/>
</dbReference>
<dbReference type="EMBL" id="JBHTIU010000048">
    <property type="protein sequence ID" value="MFD0870466.1"/>
    <property type="molecule type" value="Genomic_DNA"/>
</dbReference>
<dbReference type="SUPFAM" id="SSF55383">
    <property type="entry name" value="Copper amine oxidase, domain N"/>
    <property type="match status" value="2"/>
</dbReference>
<accession>A0ABW3DAX7</accession>
<evidence type="ECO:0000313" key="4">
    <source>
        <dbReference type="EMBL" id="MFD0870466.1"/>
    </source>
</evidence>
<dbReference type="PANTHER" id="PTHR40446">
    <property type="entry name" value="N-ACETYLGLUCOSAMINE-1-PHOSPHODIESTER ALPHA-N-ACETYLGLUCOSAMINIDASE"/>
    <property type="match status" value="1"/>
</dbReference>
<sequence length="885" mass="96999">MQQQEKRKKRKKRYVKALTWVLAFMLVLQTWSFSAETASASGTVTYKGQEIITAGAILKKYDWVSTRNNKPAHVNVNVIEVALENPMVKLDVMTGKGGKFTTKNTVKKMAQETGAVAGVNGDFYNTKANLAPMGPQMSGGEIMATPNELPGFYSFGLTKDNKPVIDMFTFTGSVTAANGNSYYLGGVNKTYYWFEPSGQHSMIDSIFLYTSSWGSSDRANDGVTVPTEVLVQNGIIQDIKVNGIFEMAPPEDGYILRAAGAGAQFVQDNLKIGDPIHSAYNIVPRDPSRPYDAEDFQMMIGGHTILVDNGQPAALSRKDADYTKARARTAIGYSQDEKYVYLINVEDNANSDGMSFAEMQDVMTQIGIWKGMNLDGGGSSQMVARPLGETGVELVAAPESNYQREIVNGIGVYTLAPKGEALGLNISGPKKLFVNESAAYYARGYDTYYNPITNLDDNAVWSSTDGMGTFENNVFTLTQAGKATISVSSGQATSSKEVDVVRREDIESLTIQPSSGVLMNNEEIQLSVKAKLKDGTERTVPAESFQWQIKGFQGEIKGDTLHITDIQGTSAGQLIASYDGFSTILNLPLGSEKLWADFEQSNPAVSFSSTEGVTGEISRVPGMFGLAMDNYAVQMDYELIAETGTLAAYADFGQEGVLLEGEPQSMSVNVWGDNSGNWLRAELIDAAGKTHRVDLAKEINWDGWKTVKGNFSNLDMAYPVQLKRIYIADIEQGRADRARKGTVALDDIKLHYKTEVPNPKRNKVSLTIDEPKITVNGESMTIDQAPVLISGNTLVPVRFVVEALGGEVIPWNEGDTERKVTIFKDGQMAELWLDQLDLVVNGKVVTAEVPPQLMNERTMMPLRILTENFGWKVSWDQETHTVTLE</sequence>
<evidence type="ECO:0000256" key="1">
    <source>
        <dbReference type="SAM" id="SignalP"/>
    </source>
</evidence>
<proteinExistence type="predicted"/>
<comment type="caution">
    <text evidence="4">The sequence shown here is derived from an EMBL/GenBank/DDBJ whole genome shotgun (WGS) entry which is preliminary data.</text>
</comment>
<evidence type="ECO:0000259" key="3">
    <source>
        <dbReference type="Pfam" id="PF09992"/>
    </source>
</evidence>
<dbReference type="InterPro" id="IPR018711">
    <property type="entry name" value="NAGPA"/>
</dbReference>
<reference evidence="5" key="1">
    <citation type="journal article" date="2019" name="Int. J. Syst. Evol. Microbiol.">
        <title>The Global Catalogue of Microorganisms (GCM) 10K type strain sequencing project: providing services to taxonomists for standard genome sequencing and annotation.</title>
        <authorList>
            <consortium name="The Broad Institute Genomics Platform"/>
            <consortium name="The Broad Institute Genome Sequencing Center for Infectious Disease"/>
            <person name="Wu L."/>
            <person name="Ma J."/>
        </authorList>
    </citation>
    <scope>NUCLEOTIDE SEQUENCE [LARGE SCALE GENOMIC DNA]</scope>
    <source>
        <strain evidence="5">CCUG 57263</strain>
    </source>
</reference>
<feature type="chain" id="PRO_5046400523" evidence="1">
    <location>
        <begin position="38"/>
        <end position="885"/>
    </location>
</feature>
<feature type="signal peptide" evidence="1">
    <location>
        <begin position="1"/>
        <end position="37"/>
    </location>
</feature>
<dbReference type="Gene3D" id="3.30.457.10">
    <property type="entry name" value="Copper amine oxidase-like, N-terminal domain"/>
    <property type="match status" value="2"/>
</dbReference>
<organism evidence="4 5">
    <name type="scientific">Paenibacillus residui</name>
    <dbReference type="NCBI Taxonomy" id="629724"/>
    <lineage>
        <taxon>Bacteria</taxon>
        <taxon>Bacillati</taxon>
        <taxon>Bacillota</taxon>
        <taxon>Bacilli</taxon>
        <taxon>Bacillales</taxon>
        <taxon>Paenibacillaceae</taxon>
        <taxon>Paenibacillus</taxon>
    </lineage>
</organism>
<keyword evidence="5" id="KW-1185">Reference proteome</keyword>
<name>A0ABW3DAX7_9BACL</name>
<evidence type="ECO:0000313" key="5">
    <source>
        <dbReference type="Proteomes" id="UP001597120"/>
    </source>
</evidence>
<dbReference type="InterPro" id="IPR036582">
    <property type="entry name" value="Mao_N_sf"/>
</dbReference>
<gene>
    <name evidence="4" type="ORF">ACFQ03_15025</name>
</gene>
<keyword evidence="1" id="KW-0732">Signal</keyword>
<dbReference type="PANTHER" id="PTHR40446:SF2">
    <property type="entry name" value="N-ACETYLGLUCOSAMINE-1-PHOSPHODIESTER ALPHA-N-ACETYLGLUCOSAMINIDASE"/>
    <property type="match status" value="1"/>
</dbReference>